<dbReference type="InterPro" id="IPR050103">
    <property type="entry name" value="Class-III_PLP-dep_AT"/>
</dbReference>
<dbReference type="PANTHER" id="PTHR11986:SF79">
    <property type="entry name" value="ACETYLORNITHINE AMINOTRANSFERASE, MITOCHONDRIAL"/>
    <property type="match status" value="1"/>
</dbReference>
<dbReference type="Gene3D" id="3.90.1150.10">
    <property type="entry name" value="Aspartate Aminotransferase, domain 1"/>
    <property type="match status" value="1"/>
</dbReference>
<feature type="region of interest" description="Disordered" evidence="10">
    <location>
        <begin position="172"/>
        <end position="235"/>
    </location>
</feature>
<feature type="compositionally biased region" description="Basic and acidic residues" evidence="10">
    <location>
        <begin position="21"/>
        <end position="30"/>
    </location>
</feature>
<dbReference type="PROSITE" id="PS00125">
    <property type="entry name" value="SER_THR_PHOSPHATASE"/>
    <property type="match status" value="1"/>
</dbReference>
<feature type="transmembrane region" description="Helical" evidence="11">
    <location>
        <begin position="368"/>
        <end position="390"/>
    </location>
</feature>
<dbReference type="PANTHER" id="PTHR11986">
    <property type="entry name" value="AMINOTRANSFERASE CLASS III"/>
    <property type="match status" value="1"/>
</dbReference>
<accession>A0A8F3AHD9</accession>
<dbReference type="InterPro" id="IPR015422">
    <property type="entry name" value="PyrdxlP-dep_Trfase_small"/>
</dbReference>
<dbReference type="FunFam" id="3.40.640.10:FF:000004">
    <property type="entry name" value="Acetylornithine aminotransferase"/>
    <property type="match status" value="1"/>
</dbReference>
<evidence type="ECO:0000259" key="12">
    <source>
        <dbReference type="PROSITE" id="PS00125"/>
    </source>
</evidence>
<dbReference type="PRINTS" id="PR00114">
    <property type="entry name" value="STPHPHTASE"/>
</dbReference>
<keyword evidence="11" id="KW-0812">Transmembrane</keyword>
<protein>
    <recommendedName>
        <fullName evidence="9">Serine/threonine-protein phosphatase</fullName>
        <ecNumber evidence="9">3.1.3.16</ecNumber>
    </recommendedName>
</protein>
<dbReference type="NCBIfam" id="NF002325">
    <property type="entry name" value="PRK01278.1"/>
    <property type="match status" value="1"/>
</dbReference>
<dbReference type="Gene3D" id="3.60.21.10">
    <property type="match status" value="1"/>
</dbReference>
<keyword evidence="7" id="KW-0808">Transferase</keyword>
<dbReference type="InterPro" id="IPR015421">
    <property type="entry name" value="PyrdxlP-dep_Trfase_major"/>
</dbReference>
<dbReference type="GO" id="GO:0030170">
    <property type="term" value="F:pyridoxal phosphate binding"/>
    <property type="evidence" value="ECO:0007669"/>
    <property type="project" value="InterPro"/>
</dbReference>
<gene>
    <name evidence="13" type="ORF">CA7LBN_003576</name>
</gene>
<dbReference type="InterPro" id="IPR015424">
    <property type="entry name" value="PyrdxlP-dep_Trfase"/>
</dbReference>
<keyword evidence="8" id="KW-0663">Pyridoxal phosphate</keyword>
<feature type="compositionally biased region" description="Polar residues" evidence="10">
    <location>
        <begin position="96"/>
        <end position="126"/>
    </location>
</feature>
<keyword evidence="6" id="KW-0028">Amino-acid biosynthesis</keyword>
<evidence type="ECO:0000256" key="8">
    <source>
        <dbReference type="ARBA" id="ARBA00022898"/>
    </source>
</evidence>
<dbReference type="CDD" id="cd07415">
    <property type="entry name" value="MPP_PP2A_PP4_PP6"/>
    <property type="match status" value="1"/>
</dbReference>
<evidence type="ECO:0000256" key="10">
    <source>
        <dbReference type="SAM" id="MobiDB-lite"/>
    </source>
</evidence>
<evidence type="ECO:0000256" key="4">
    <source>
        <dbReference type="ARBA" id="ARBA00008954"/>
    </source>
</evidence>
<dbReference type="InterPro" id="IPR049704">
    <property type="entry name" value="Aminotrans_3_PPA_site"/>
</dbReference>
<evidence type="ECO:0000256" key="9">
    <source>
        <dbReference type="RuleBase" id="RU004273"/>
    </source>
</evidence>
<feature type="domain" description="Serine/threonine specific protein phosphatases" evidence="12">
    <location>
        <begin position="1141"/>
        <end position="1146"/>
    </location>
</feature>
<evidence type="ECO:0000256" key="11">
    <source>
        <dbReference type="SAM" id="Phobius"/>
    </source>
</evidence>
<evidence type="ECO:0000256" key="6">
    <source>
        <dbReference type="ARBA" id="ARBA00022605"/>
    </source>
</evidence>
<evidence type="ECO:0000313" key="13">
    <source>
        <dbReference type="EMBL" id="QWW24719.1"/>
    </source>
</evidence>
<dbReference type="CDD" id="cd00610">
    <property type="entry name" value="OAT_like"/>
    <property type="match status" value="1"/>
</dbReference>
<keyword evidence="5" id="KW-0032">Aminotransferase</keyword>
<dbReference type="NCBIfam" id="TIGR00707">
    <property type="entry name" value="argD"/>
    <property type="match status" value="1"/>
</dbReference>
<dbReference type="GO" id="GO:0006526">
    <property type="term" value="P:L-arginine biosynthetic process"/>
    <property type="evidence" value="ECO:0007669"/>
    <property type="project" value="UniProtKB-UniPathway"/>
</dbReference>
<feature type="transmembrane region" description="Helical" evidence="11">
    <location>
        <begin position="298"/>
        <end position="323"/>
    </location>
</feature>
<dbReference type="EMBL" id="CP076752">
    <property type="protein sequence ID" value="QWW24719.1"/>
    <property type="molecule type" value="Genomic_DNA"/>
</dbReference>
<evidence type="ECO:0000256" key="1">
    <source>
        <dbReference type="ARBA" id="ARBA00001933"/>
    </source>
</evidence>
<evidence type="ECO:0000256" key="5">
    <source>
        <dbReference type="ARBA" id="ARBA00022576"/>
    </source>
</evidence>
<dbReference type="InterPro" id="IPR006186">
    <property type="entry name" value="Ser/Thr-sp_prot-phosphatase"/>
</dbReference>
<comment type="catalytic activity">
    <reaction evidence="9">
        <text>O-phospho-L-threonyl-[protein] + H2O = L-threonyl-[protein] + phosphate</text>
        <dbReference type="Rhea" id="RHEA:47004"/>
        <dbReference type="Rhea" id="RHEA-COMP:11060"/>
        <dbReference type="Rhea" id="RHEA-COMP:11605"/>
        <dbReference type="ChEBI" id="CHEBI:15377"/>
        <dbReference type="ChEBI" id="CHEBI:30013"/>
        <dbReference type="ChEBI" id="CHEBI:43474"/>
        <dbReference type="ChEBI" id="CHEBI:61977"/>
        <dbReference type="EC" id="3.1.3.16"/>
    </reaction>
</comment>
<dbReference type="Pfam" id="PF00149">
    <property type="entry name" value="Metallophos"/>
    <property type="match status" value="1"/>
</dbReference>
<proteinExistence type="inferred from homology"/>
<dbReference type="HAMAP" id="MF_01107">
    <property type="entry name" value="ArgD_aminotrans_3"/>
    <property type="match status" value="1"/>
</dbReference>
<comment type="cofactor">
    <cofactor evidence="1">
        <name>pyridoxal 5'-phosphate</name>
        <dbReference type="ChEBI" id="CHEBI:597326"/>
    </cofactor>
</comment>
<comment type="similarity">
    <text evidence="9">Belongs to the PPP phosphatase family.</text>
</comment>
<feature type="transmembrane region" description="Helical" evidence="11">
    <location>
        <begin position="423"/>
        <end position="445"/>
    </location>
</feature>
<feature type="compositionally biased region" description="Low complexity" evidence="10">
    <location>
        <begin position="187"/>
        <end position="206"/>
    </location>
</feature>
<keyword evidence="11" id="KW-0472">Membrane</keyword>
<dbReference type="GO" id="GO:0005759">
    <property type="term" value="C:mitochondrial matrix"/>
    <property type="evidence" value="ECO:0007669"/>
    <property type="project" value="TreeGrafter"/>
</dbReference>
<feature type="compositionally biased region" description="Polar residues" evidence="10">
    <location>
        <begin position="1"/>
        <end position="20"/>
    </location>
</feature>
<dbReference type="EC" id="3.1.3.16" evidence="9"/>
<dbReference type="GO" id="GO:0008483">
    <property type="term" value="F:transaminase activity"/>
    <property type="evidence" value="ECO:0007669"/>
    <property type="project" value="UniProtKB-KW"/>
</dbReference>
<dbReference type="InterPro" id="IPR004636">
    <property type="entry name" value="AcOrn/SuccOrn_fam"/>
</dbReference>
<dbReference type="PROSITE" id="PS00600">
    <property type="entry name" value="AA_TRANSFER_CLASS_3"/>
    <property type="match status" value="1"/>
</dbReference>
<evidence type="ECO:0000256" key="7">
    <source>
        <dbReference type="ARBA" id="ARBA00022679"/>
    </source>
</evidence>
<dbReference type="InterPro" id="IPR004843">
    <property type="entry name" value="Calcineurin-like_PHP"/>
</dbReference>
<comment type="pathway">
    <text evidence="3">Amino-acid biosynthesis; L-arginine biosynthesis; N(2)-acetyl-L-ornithine from L-glutamate: step 4/4.</text>
</comment>
<evidence type="ECO:0000256" key="2">
    <source>
        <dbReference type="ARBA" id="ARBA00004173"/>
    </source>
</evidence>
<dbReference type="GO" id="GO:0004722">
    <property type="term" value="F:protein serine/threonine phosphatase activity"/>
    <property type="evidence" value="ECO:0007669"/>
    <property type="project" value="UniProtKB-EC"/>
</dbReference>
<comment type="subcellular location">
    <subcellularLocation>
        <location evidence="2">Mitochondrion</location>
    </subcellularLocation>
</comment>
<dbReference type="InterPro" id="IPR029052">
    <property type="entry name" value="Metallo-depent_PP-like"/>
</dbReference>
<dbReference type="Gene3D" id="3.40.640.10">
    <property type="entry name" value="Type I PLP-dependent aspartate aminotransferase-like (Major domain)"/>
    <property type="match status" value="1"/>
</dbReference>
<dbReference type="SUPFAM" id="SSF53383">
    <property type="entry name" value="PLP-dependent transferases"/>
    <property type="match status" value="1"/>
</dbReference>
<feature type="region of interest" description="Disordered" evidence="10">
    <location>
        <begin position="79"/>
        <end position="131"/>
    </location>
</feature>
<feature type="region of interest" description="Disordered" evidence="10">
    <location>
        <begin position="1"/>
        <end position="35"/>
    </location>
</feature>
<sequence length="1379" mass="152159">MYSGFMSFNSHPTKSNAQASSKKDSAHVEDSTGSSTWTNKMVPDLSFLSNNFSSDSINVYDSSTKTAFSDDLGLSNASAGDRPLGNHSMEGRKVSITPTDVNSPRLSSSPVIQASAQHRTRTSNYSDLPRPKSLYVGDAMNFALSEENANMSLSKSEKRNSFQYLDRSIYTPHLSPQQSEHRKPRSRSTSPIRSRSSRRGSQSPVRNIASTRGGSPVRTPFNFKPQDISQGSNSSLVVKPAHRKGHRYKHSSVSMNFFQEPASIADPVLQQNLVPHSYPMPNITESWASADTVQRYNVFLAFSHFVMSIAVYVSGTMIGEAAFSTLSHLVFYDSLGSFVLATVTILSNFDVWKKPSITYPFGIGRLEVLMGFGLSTSLVMVGCDLISHFIEELIVKLAVVEAADSTDHGSHHIHESGDKHNSFVLYEVILSLVLVITWLTSSFIIDSGKLYKMMVGTDYTKTKPQSKSSEGVLNFLEHNGPSFRERAIAFLAALVKNPMRIITLSYTTFLMLSPLAPKALVNDFNFDVDEASTLVVAFTLSYAGWKLVSTLGGILLISFPYTEYDYSVLKSTVIEHIMDLESFKTSYSLSHLHIAKVDYQITSKSGLKSIKSVSSPTTKNLLNSYRKYSIARADEDDHSITGQFVNDVSKPYTVATYARPNLVVARGKGSYLFGLDDRRYVDFTAGIAVTCLGHSNDEVFEVIKKQSSTLMHCSNLYYNIPASELANKLVAETLEAGGMHDAQKVFICNSGTEANEAALKFARKYAKTQSDSKIEIIAFENGFHGRTMGALSVTANPKYQTPFAPLVPGVHIADPHDIESVKRVISKDKTAAVIIEPIQGEGGIHVIDSEFLIQLKELCVQNDVILIYDEIQCGLGRTSKLWAHCELPKESHPDIVTMAKALGNGFPIGAVLTNEKVAQVIAAGDHGTTYGGNPLGAAVGLHVVETVSDAHFLSNVAVKGELLQNGLQDIRSKYPDHVESVRGRGLLLGLQLKPALDCGALVNKARELGLLVVTAGGNVVRIVPALNIPNQTIEEGLAFQLLDQKPPKILPEEIIQQLCHQLKAQLLEVPNIMALTSPCTLVGDIHGQFHDLLEIFRVGGSPPDTNYLFLGDYVDRGYYSVETISLLIALKLRYPERVFLIRGNHESRTITTNYGFYTEVLNKYNGSLKVWQYITDLFDYIPLGATIDGKIFATHGGLSPSCQLLDQIRAIDRFKEVPHDGIMADLVWSDPDPEIADFKLSPRGAGYLFGYDVMRKFNHDNDLQQLVRAHQLCNEGFVSYWQGMCLTIWSAPNYCYRCGNRASVLEISHSSYEARKNNSQGVLPGQYCNVFEASPENDEDTFQGRGVNGINPDNLHSSKDSFSAYFDGRARTQQVEYFL</sequence>
<comment type="similarity">
    <text evidence="4">Belongs to the class-III pyridoxal-phosphate-dependent aminotransferase family.</text>
</comment>
<reference evidence="13" key="1">
    <citation type="submission" date="2021-06" db="EMBL/GenBank/DDBJ databases">
        <title>Candida auris outbreak in lebanese hospital.</title>
        <authorList>
            <person name="Finianos M."/>
        </authorList>
    </citation>
    <scope>NUCLEOTIDE SEQUENCE</scope>
    <source>
        <strain evidence="13">CA7LBN</strain>
    </source>
</reference>
<organism evidence="13">
    <name type="scientific">Candidozyma auris</name>
    <name type="common">Yeast</name>
    <name type="synonym">Candida auris</name>
    <dbReference type="NCBI Taxonomy" id="498019"/>
    <lineage>
        <taxon>Eukaryota</taxon>
        <taxon>Fungi</taxon>
        <taxon>Dikarya</taxon>
        <taxon>Ascomycota</taxon>
        <taxon>Saccharomycotina</taxon>
        <taxon>Pichiomycetes</taxon>
        <taxon>Metschnikowiaceae</taxon>
        <taxon>Candidozyma</taxon>
    </lineage>
</organism>
<evidence type="ECO:0000256" key="3">
    <source>
        <dbReference type="ARBA" id="ARBA00005024"/>
    </source>
</evidence>
<name>A0A8F3AHD9_CANAR</name>
<dbReference type="SUPFAM" id="SSF56300">
    <property type="entry name" value="Metallo-dependent phosphatases"/>
    <property type="match status" value="1"/>
</dbReference>
<dbReference type="Pfam" id="PF00202">
    <property type="entry name" value="Aminotran_3"/>
    <property type="match status" value="1"/>
</dbReference>
<dbReference type="SMART" id="SM00156">
    <property type="entry name" value="PP2Ac"/>
    <property type="match status" value="1"/>
</dbReference>
<keyword evidence="11" id="KW-1133">Transmembrane helix</keyword>
<dbReference type="UniPathway" id="UPA00068">
    <property type="reaction ID" value="UER00109"/>
</dbReference>
<keyword evidence="9" id="KW-0378">Hydrolase</keyword>
<dbReference type="InterPro" id="IPR005814">
    <property type="entry name" value="Aminotrans_3"/>
</dbReference>
<dbReference type="Proteomes" id="UP000825438">
    <property type="component" value="Chromosome IV"/>
</dbReference>
<dbReference type="GO" id="GO:0042802">
    <property type="term" value="F:identical protein binding"/>
    <property type="evidence" value="ECO:0007669"/>
    <property type="project" value="TreeGrafter"/>
</dbReference>
<feature type="transmembrane region" description="Helical" evidence="11">
    <location>
        <begin position="329"/>
        <end position="347"/>
    </location>
</feature>